<dbReference type="PROSITE" id="PS01032">
    <property type="entry name" value="PPM_1"/>
    <property type="match status" value="1"/>
</dbReference>
<evidence type="ECO:0000259" key="5">
    <source>
        <dbReference type="PROSITE" id="PS51746"/>
    </source>
</evidence>
<dbReference type="SUPFAM" id="SSF81606">
    <property type="entry name" value="PP2C-like"/>
    <property type="match status" value="1"/>
</dbReference>
<feature type="domain" description="PPM-type phosphatase" evidence="5">
    <location>
        <begin position="55"/>
        <end position="379"/>
    </location>
</feature>
<dbReference type="GO" id="GO:0004722">
    <property type="term" value="F:protein serine/threonine phosphatase activity"/>
    <property type="evidence" value="ECO:0007669"/>
    <property type="project" value="InterPro"/>
</dbReference>
<dbReference type="InterPro" id="IPR015655">
    <property type="entry name" value="PP2C"/>
</dbReference>
<dbReference type="Gene3D" id="3.60.40.10">
    <property type="entry name" value="PPM-type phosphatase domain"/>
    <property type="match status" value="1"/>
</dbReference>
<keyword evidence="2 4" id="KW-0378">Hydrolase</keyword>
<organism evidence="6 7">
    <name type="scientific">Thelephora terrestris</name>
    <dbReference type="NCBI Taxonomy" id="56493"/>
    <lineage>
        <taxon>Eukaryota</taxon>
        <taxon>Fungi</taxon>
        <taxon>Dikarya</taxon>
        <taxon>Basidiomycota</taxon>
        <taxon>Agaricomycotina</taxon>
        <taxon>Agaricomycetes</taxon>
        <taxon>Thelephorales</taxon>
        <taxon>Thelephoraceae</taxon>
        <taxon>Thelephora</taxon>
    </lineage>
</organism>
<dbReference type="GO" id="GO:0046872">
    <property type="term" value="F:metal ion binding"/>
    <property type="evidence" value="ECO:0007669"/>
    <property type="project" value="UniProtKB-KW"/>
</dbReference>
<dbReference type="OrthoDB" id="416093at2759"/>
<dbReference type="Pfam" id="PF00481">
    <property type="entry name" value="PP2C"/>
    <property type="match status" value="1"/>
</dbReference>
<evidence type="ECO:0000256" key="4">
    <source>
        <dbReference type="RuleBase" id="RU003465"/>
    </source>
</evidence>
<reference evidence="6" key="1">
    <citation type="journal article" date="2020" name="Nat. Commun.">
        <title>Large-scale genome sequencing of mycorrhizal fungi provides insights into the early evolution of symbiotic traits.</title>
        <authorList>
            <person name="Miyauchi S."/>
            <person name="Kiss E."/>
            <person name="Kuo A."/>
            <person name="Drula E."/>
            <person name="Kohler A."/>
            <person name="Sanchez-Garcia M."/>
            <person name="Morin E."/>
            <person name="Andreopoulos B."/>
            <person name="Barry K.W."/>
            <person name="Bonito G."/>
            <person name="Buee M."/>
            <person name="Carver A."/>
            <person name="Chen C."/>
            <person name="Cichocki N."/>
            <person name="Clum A."/>
            <person name="Culley D."/>
            <person name="Crous P.W."/>
            <person name="Fauchery L."/>
            <person name="Girlanda M."/>
            <person name="Hayes R.D."/>
            <person name="Keri Z."/>
            <person name="LaButti K."/>
            <person name="Lipzen A."/>
            <person name="Lombard V."/>
            <person name="Magnuson J."/>
            <person name="Maillard F."/>
            <person name="Murat C."/>
            <person name="Nolan M."/>
            <person name="Ohm R.A."/>
            <person name="Pangilinan J."/>
            <person name="Pereira M.F."/>
            <person name="Perotto S."/>
            <person name="Peter M."/>
            <person name="Pfister S."/>
            <person name="Riley R."/>
            <person name="Sitrit Y."/>
            <person name="Stielow J.B."/>
            <person name="Szollosi G."/>
            <person name="Zifcakova L."/>
            <person name="Stursova M."/>
            <person name="Spatafora J.W."/>
            <person name="Tedersoo L."/>
            <person name="Vaario L.M."/>
            <person name="Yamada A."/>
            <person name="Yan M."/>
            <person name="Wang P."/>
            <person name="Xu J."/>
            <person name="Bruns T."/>
            <person name="Baldrian P."/>
            <person name="Vilgalys R."/>
            <person name="Dunand C."/>
            <person name="Henrissat B."/>
            <person name="Grigoriev I.V."/>
            <person name="Hibbett D."/>
            <person name="Nagy L.G."/>
            <person name="Martin F.M."/>
        </authorList>
    </citation>
    <scope>NUCLEOTIDE SEQUENCE</scope>
    <source>
        <strain evidence="6">UH-Tt-Lm1</strain>
    </source>
</reference>
<sequence>MSQRYSPLSLSCNSLRTQRRRRVSPPSASAARYHDYIRFQTGGGVGRIPLLSPNFIGLVNSRGNRAYQQDFYGFATLSLNPHELQHTLRTKLNYDWDPSGLPEFITSQVHFIGLYDGHGGSTASQFSRQEFHALFENAHPSHIPDLYEWIKELGGYFSKRLRPQPLLPWLQDPNSKAVFDLEARATTAFFEVDRGLSGEKEARVSGATASIALLQTLDKPAPPFFAAENVALTVAHVGDTSVAVCATDGGVTPMTTKHHPGTPLESTRLRRVMGSGLVTDSFGEARWMGVLENTRSLGDFKYKPFGVTPEPEVREKLLKGSECSHIVLTSDGISSLVSHEEVNDLVRFSPTPAEGAKRVLAFAESVGSEDNATVIVIPLLGWGKPQGRDATKELRDYKIDQAASRRRM</sequence>
<accession>A0A9P6HKI7</accession>
<keyword evidence="3 4" id="KW-0904">Protein phosphatase</keyword>
<evidence type="ECO:0000256" key="2">
    <source>
        <dbReference type="ARBA" id="ARBA00022801"/>
    </source>
</evidence>
<dbReference type="SMART" id="SM00332">
    <property type="entry name" value="PP2Cc"/>
    <property type="match status" value="1"/>
</dbReference>
<evidence type="ECO:0000313" key="7">
    <source>
        <dbReference type="Proteomes" id="UP000736335"/>
    </source>
</evidence>
<keyword evidence="1" id="KW-0479">Metal-binding</keyword>
<name>A0A9P6HKI7_9AGAM</name>
<proteinExistence type="inferred from homology"/>
<evidence type="ECO:0000256" key="1">
    <source>
        <dbReference type="ARBA" id="ARBA00022723"/>
    </source>
</evidence>
<evidence type="ECO:0000256" key="3">
    <source>
        <dbReference type="ARBA" id="ARBA00022912"/>
    </source>
</evidence>
<dbReference type="Proteomes" id="UP000736335">
    <property type="component" value="Unassembled WGS sequence"/>
</dbReference>
<evidence type="ECO:0000313" key="6">
    <source>
        <dbReference type="EMBL" id="KAF9787224.1"/>
    </source>
</evidence>
<comment type="similarity">
    <text evidence="4">Belongs to the PP2C family.</text>
</comment>
<comment type="caution">
    <text evidence="6">The sequence shown here is derived from an EMBL/GenBank/DDBJ whole genome shotgun (WGS) entry which is preliminary data.</text>
</comment>
<dbReference type="AlphaFoldDB" id="A0A9P6HKI7"/>
<protein>
    <submittedName>
        <fullName evidence="6">Phosphatase 2C-like domain-containing protein</fullName>
    </submittedName>
</protein>
<dbReference type="PANTHER" id="PTHR13832:SF589">
    <property type="entry name" value="[PYRUVATE DEHYDROGENASE [ACETYL-TRANSFERRING]]-PHOSPHATASE 2, MITOCHONDRIAL"/>
    <property type="match status" value="1"/>
</dbReference>
<dbReference type="PANTHER" id="PTHR13832">
    <property type="entry name" value="PROTEIN PHOSPHATASE 2C"/>
    <property type="match status" value="1"/>
</dbReference>
<gene>
    <name evidence="6" type="ORF">BJ322DRAFT_1107289</name>
</gene>
<dbReference type="InterPro" id="IPR000222">
    <property type="entry name" value="PP2C_BS"/>
</dbReference>
<dbReference type="EMBL" id="WIUZ02000005">
    <property type="protein sequence ID" value="KAF9787224.1"/>
    <property type="molecule type" value="Genomic_DNA"/>
</dbReference>
<reference evidence="6" key="2">
    <citation type="submission" date="2020-11" db="EMBL/GenBank/DDBJ databases">
        <authorList>
            <consortium name="DOE Joint Genome Institute"/>
            <person name="Kuo A."/>
            <person name="Miyauchi S."/>
            <person name="Kiss E."/>
            <person name="Drula E."/>
            <person name="Kohler A."/>
            <person name="Sanchez-Garcia M."/>
            <person name="Andreopoulos B."/>
            <person name="Barry K.W."/>
            <person name="Bonito G."/>
            <person name="Buee M."/>
            <person name="Carver A."/>
            <person name="Chen C."/>
            <person name="Cichocki N."/>
            <person name="Clum A."/>
            <person name="Culley D."/>
            <person name="Crous P.W."/>
            <person name="Fauchery L."/>
            <person name="Girlanda M."/>
            <person name="Hayes R."/>
            <person name="Keri Z."/>
            <person name="Labutti K."/>
            <person name="Lipzen A."/>
            <person name="Lombard V."/>
            <person name="Magnuson J."/>
            <person name="Maillard F."/>
            <person name="Morin E."/>
            <person name="Murat C."/>
            <person name="Nolan M."/>
            <person name="Ohm R."/>
            <person name="Pangilinan J."/>
            <person name="Pereira M."/>
            <person name="Perotto S."/>
            <person name="Peter M."/>
            <person name="Riley R."/>
            <person name="Sitrit Y."/>
            <person name="Stielow B."/>
            <person name="Szollosi G."/>
            <person name="Zifcakova L."/>
            <person name="Stursova M."/>
            <person name="Spatafora J.W."/>
            <person name="Tedersoo L."/>
            <person name="Vaario L.-M."/>
            <person name="Yamada A."/>
            <person name="Yan M."/>
            <person name="Wang P."/>
            <person name="Xu J."/>
            <person name="Bruns T."/>
            <person name="Baldrian P."/>
            <person name="Vilgalys R."/>
            <person name="Henrissat B."/>
            <person name="Grigoriev I.V."/>
            <person name="Hibbett D."/>
            <person name="Nagy L.G."/>
            <person name="Martin F.M."/>
        </authorList>
    </citation>
    <scope>NUCLEOTIDE SEQUENCE</scope>
    <source>
        <strain evidence="6">UH-Tt-Lm1</strain>
    </source>
</reference>
<dbReference type="CDD" id="cd00143">
    <property type="entry name" value="PP2Cc"/>
    <property type="match status" value="1"/>
</dbReference>
<dbReference type="InterPro" id="IPR036457">
    <property type="entry name" value="PPM-type-like_dom_sf"/>
</dbReference>
<keyword evidence="7" id="KW-1185">Reference proteome</keyword>
<dbReference type="InterPro" id="IPR001932">
    <property type="entry name" value="PPM-type_phosphatase-like_dom"/>
</dbReference>
<dbReference type="PROSITE" id="PS51746">
    <property type="entry name" value="PPM_2"/>
    <property type="match status" value="1"/>
</dbReference>